<dbReference type="PROSITE" id="PS50043">
    <property type="entry name" value="HTH_LUXR_2"/>
    <property type="match status" value="1"/>
</dbReference>
<comment type="caution">
    <text evidence="4">The sequence shown here is derived from an EMBL/GenBank/DDBJ whole genome shotgun (WGS) entry which is preliminary data.</text>
</comment>
<dbReference type="InterPro" id="IPR000792">
    <property type="entry name" value="Tscrpt_reg_LuxR_C"/>
</dbReference>
<dbReference type="SUPFAM" id="SSF48452">
    <property type="entry name" value="TPR-like"/>
    <property type="match status" value="1"/>
</dbReference>
<dbReference type="PANTHER" id="PTHR16305:SF35">
    <property type="entry name" value="TRANSCRIPTIONAL ACTIVATOR DOMAIN"/>
    <property type="match status" value="1"/>
</dbReference>
<name>A0A8J3JMK2_9ACTN</name>
<dbReference type="PANTHER" id="PTHR16305">
    <property type="entry name" value="TESTICULAR SOLUBLE ADENYLYL CYCLASE"/>
    <property type="match status" value="1"/>
</dbReference>
<dbReference type="GO" id="GO:0005737">
    <property type="term" value="C:cytoplasm"/>
    <property type="evidence" value="ECO:0007669"/>
    <property type="project" value="TreeGrafter"/>
</dbReference>
<dbReference type="InterPro" id="IPR016032">
    <property type="entry name" value="Sig_transdc_resp-reg_C-effctor"/>
</dbReference>
<dbReference type="InterPro" id="IPR011990">
    <property type="entry name" value="TPR-like_helical_dom_sf"/>
</dbReference>
<dbReference type="Proteomes" id="UP000601223">
    <property type="component" value="Unassembled WGS sequence"/>
</dbReference>
<sequence length="934" mass="97575">MGSARPALVGRSAELEQLRTAARRAAAGRGRAVVIEGGIGLGKTALLGELAAECAALGMRTLHGTAEEVEQRLPFAALSACARPLQGTDEDLARVTAMLRGEHALAYSMNAAHHELAVTEALLELADRWLSRGPVALLLDDAQWADPSSIVVLHRLARGIEQVPLLLATAARALAQGDALEGLERSLLAGGALRLRLEPLPEAATVALAERQLGAPPGPLLRRLLRRSTGNPMYLETVLTAYLRDGLITVAGGHAELSGGAAADPDAVPEPLVDLTRRQAELVPRAYREVLQTAAVFGSTVDVGQLAQVLDRPVMEISEVLVDALDSGMLADHGGTLRFRQGVVRELLARSVPRAVQTALHQRAGRALSGGPGLSERTGAHLLAGGELGPDGVQWLTAHADALTGRAPDLAVKLLRRAVAETGEGAGGPLYAYLVRALLWDGEPAQAEETARAALGGGAGPDTEPDLRWLLVQACYRQGRLPEAVAETERAVASPCTSPGQAARFRGIAAMCLHLLGRAEEAEAAADRAVAEGEAAGDRAAVAIGCLARALGLIGDDMAGSLALTDRGLAELGHGIQPDLQIDPYVMRGVCLLELDRFAEAEEATAIAVRHNQRTGGMFLTTAHAVRAHLRFLQGRWDDALAEVRSGLDGPDPVGHGARLLAFADLIAVHRGDTPGGEFTGPGPAVEGDRYLVDWARCLAAEAQGDAGQAAALLFPRWERAAGPSARRRMYRVGPDLARVLAAAGDTGRLRALADDLDTLAAAHGTAGLTGCAALCRAAADGTAEPALAAVTAFQEAGWPLYEAYAHEAAALAAAAAGDAAAARERLARALDLYARLDAGWDAARARSRLREAGVRAGVRGPRGRPKHGWEALTDTERVVADLVAQGMSNPDVAAQLYLSRRTVQSHVSSILAKLALTSRVELAVAAAQRSTQG</sequence>
<dbReference type="SUPFAM" id="SSF52540">
    <property type="entry name" value="P-loop containing nucleoside triphosphate hydrolases"/>
    <property type="match status" value="1"/>
</dbReference>
<dbReference type="InterPro" id="IPR041664">
    <property type="entry name" value="AAA_16"/>
</dbReference>
<dbReference type="Pfam" id="PF00196">
    <property type="entry name" value="GerE"/>
    <property type="match status" value="1"/>
</dbReference>
<dbReference type="InterPro" id="IPR036388">
    <property type="entry name" value="WH-like_DNA-bd_sf"/>
</dbReference>
<dbReference type="GO" id="GO:0004016">
    <property type="term" value="F:adenylate cyclase activity"/>
    <property type="evidence" value="ECO:0007669"/>
    <property type="project" value="TreeGrafter"/>
</dbReference>
<dbReference type="GO" id="GO:0005524">
    <property type="term" value="F:ATP binding"/>
    <property type="evidence" value="ECO:0007669"/>
    <property type="project" value="UniProtKB-KW"/>
</dbReference>
<keyword evidence="5" id="KW-1185">Reference proteome</keyword>
<dbReference type="GO" id="GO:0006355">
    <property type="term" value="P:regulation of DNA-templated transcription"/>
    <property type="evidence" value="ECO:0007669"/>
    <property type="project" value="InterPro"/>
</dbReference>
<dbReference type="Gene3D" id="3.40.50.300">
    <property type="entry name" value="P-loop containing nucleotide triphosphate hydrolases"/>
    <property type="match status" value="1"/>
</dbReference>
<proteinExistence type="predicted"/>
<dbReference type="SMART" id="SM00421">
    <property type="entry name" value="HTH_LUXR"/>
    <property type="match status" value="1"/>
</dbReference>
<evidence type="ECO:0000256" key="1">
    <source>
        <dbReference type="ARBA" id="ARBA00022741"/>
    </source>
</evidence>
<feature type="domain" description="HTH luxR-type" evidence="3">
    <location>
        <begin position="866"/>
        <end position="931"/>
    </location>
</feature>
<dbReference type="EMBL" id="BONF01000045">
    <property type="protein sequence ID" value="GIF85229.1"/>
    <property type="molecule type" value="Genomic_DNA"/>
</dbReference>
<accession>A0A8J3JMK2</accession>
<dbReference type="Pfam" id="PF13191">
    <property type="entry name" value="AAA_16"/>
    <property type="match status" value="1"/>
</dbReference>
<dbReference type="AlphaFoldDB" id="A0A8J3JMK2"/>
<evidence type="ECO:0000313" key="4">
    <source>
        <dbReference type="EMBL" id="GIF85229.1"/>
    </source>
</evidence>
<gene>
    <name evidence="4" type="ORF">Cba03nite_65780</name>
</gene>
<dbReference type="SUPFAM" id="SSF46894">
    <property type="entry name" value="C-terminal effector domain of the bipartite response regulators"/>
    <property type="match status" value="1"/>
</dbReference>
<dbReference type="PRINTS" id="PR00038">
    <property type="entry name" value="HTHLUXR"/>
</dbReference>
<dbReference type="RefSeq" id="WP_203754780.1">
    <property type="nucleotide sequence ID" value="NZ_BONF01000045.1"/>
</dbReference>
<keyword evidence="1" id="KW-0547">Nucleotide-binding</keyword>
<evidence type="ECO:0000259" key="3">
    <source>
        <dbReference type="PROSITE" id="PS50043"/>
    </source>
</evidence>
<reference evidence="4 5" key="1">
    <citation type="submission" date="2021-01" db="EMBL/GenBank/DDBJ databases">
        <title>Whole genome shotgun sequence of Catellatospora bangladeshensis NBRC 107357.</title>
        <authorList>
            <person name="Komaki H."/>
            <person name="Tamura T."/>
        </authorList>
    </citation>
    <scope>NUCLEOTIDE SEQUENCE [LARGE SCALE GENOMIC DNA]</scope>
    <source>
        <strain evidence="4 5">NBRC 107357</strain>
    </source>
</reference>
<dbReference type="Gene3D" id="1.10.10.10">
    <property type="entry name" value="Winged helix-like DNA-binding domain superfamily/Winged helix DNA-binding domain"/>
    <property type="match status" value="1"/>
</dbReference>
<evidence type="ECO:0000313" key="5">
    <source>
        <dbReference type="Proteomes" id="UP000601223"/>
    </source>
</evidence>
<dbReference type="InterPro" id="IPR027417">
    <property type="entry name" value="P-loop_NTPase"/>
</dbReference>
<protein>
    <submittedName>
        <fullName evidence="4">LuxR family transcriptional regulator</fullName>
    </submittedName>
</protein>
<dbReference type="CDD" id="cd06170">
    <property type="entry name" value="LuxR_C_like"/>
    <property type="match status" value="1"/>
</dbReference>
<dbReference type="PROSITE" id="PS00622">
    <property type="entry name" value="HTH_LUXR_1"/>
    <property type="match status" value="1"/>
</dbReference>
<keyword evidence="2" id="KW-0067">ATP-binding</keyword>
<evidence type="ECO:0000256" key="2">
    <source>
        <dbReference type="ARBA" id="ARBA00022840"/>
    </source>
</evidence>
<organism evidence="4 5">
    <name type="scientific">Catellatospora bangladeshensis</name>
    <dbReference type="NCBI Taxonomy" id="310355"/>
    <lineage>
        <taxon>Bacteria</taxon>
        <taxon>Bacillati</taxon>
        <taxon>Actinomycetota</taxon>
        <taxon>Actinomycetes</taxon>
        <taxon>Micromonosporales</taxon>
        <taxon>Micromonosporaceae</taxon>
        <taxon>Catellatospora</taxon>
    </lineage>
</organism>
<dbReference type="GO" id="GO:0003677">
    <property type="term" value="F:DNA binding"/>
    <property type="evidence" value="ECO:0007669"/>
    <property type="project" value="InterPro"/>
</dbReference>
<dbReference type="Gene3D" id="1.25.40.10">
    <property type="entry name" value="Tetratricopeptide repeat domain"/>
    <property type="match status" value="2"/>
</dbReference>